<protein>
    <recommendedName>
        <fullName evidence="2">Retrotransposon gag domain-containing protein</fullName>
    </recommendedName>
</protein>
<dbReference type="AlphaFoldDB" id="A0A371H762"/>
<dbReference type="Proteomes" id="UP000257109">
    <property type="component" value="Unassembled WGS sequence"/>
</dbReference>
<feature type="domain" description="Retrotransposon gag" evidence="2">
    <location>
        <begin position="59"/>
        <end position="116"/>
    </location>
</feature>
<comment type="caution">
    <text evidence="3">The sequence shown here is derived from an EMBL/GenBank/DDBJ whole genome shotgun (WGS) entry which is preliminary data.</text>
</comment>
<accession>A0A371H762</accession>
<proteinExistence type="predicted"/>
<gene>
    <name evidence="3" type="ORF">CR513_18411</name>
</gene>
<evidence type="ECO:0000313" key="3">
    <source>
        <dbReference type="EMBL" id="RDX98639.1"/>
    </source>
</evidence>
<evidence type="ECO:0000259" key="2">
    <source>
        <dbReference type="Pfam" id="PF03732"/>
    </source>
</evidence>
<name>A0A371H762_MUCPR</name>
<feature type="non-terminal residue" evidence="3">
    <location>
        <position position="1"/>
    </location>
</feature>
<keyword evidence="4" id="KW-1185">Reference proteome</keyword>
<dbReference type="EMBL" id="QJKJ01003407">
    <property type="protein sequence ID" value="RDX98639.1"/>
    <property type="molecule type" value="Genomic_DNA"/>
</dbReference>
<dbReference type="OrthoDB" id="1737504at2759"/>
<sequence length="119" mass="14062">MHFKDNLSSRRSTRPPSRPTSKNWWWTRLMALKIYMCICKPSKLRCTSVEGMMPLVEWSWMTTLPARTIQSFKDLAILFVLQFMDNKAKWLKVVDLFDIRQAIGENLKSYLARFNNATI</sequence>
<evidence type="ECO:0000256" key="1">
    <source>
        <dbReference type="SAM" id="MobiDB-lite"/>
    </source>
</evidence>
<dbReference type="InterPro" id="IPR005162">
    <property type="entry name" value="Retrotrans_gag_dom"/>
</dbReference>
<evidence type="ECO:0000313" key="4">
    <source>
        <dbReference type="Proteomes" id="UP000257109"/>
    </source>
</evidence>
<feature type="region of interest" description="Disordered" evidence="1">
    <location>
        <begin position="1"/>
        <end position="20"/>
    </location>
</feature>
<reference evidence="3" key="1">
    <citation type="submission" date="2018-05" db="EMBL/GenBank/DDBJ databases">
        <title>Draft genome of Mucuna pruriens seed.</title>
        <authorList>
            <person name="Nnadi N.E."/>
            <person name="Vos R."/>
            <person name="Hasami M.H."/>
            <person name="Devisetty U.K."/>
            <person name="Aguiy J.C."/>
        </authorList>
    </citation>
    <scope>NUCLEOTIDE SEQUENCE [LARGE SCALE GENOMIC DNA]</scope>
    <source>
        <strain evidence="3">JCA_2017</strain>
    </source>
</reference>
<organism evidence="3 4">
    <name type="scientific">Mucuna pruriens</name>
    <name type="common">Velvet bean</name>
    <name type="synonym">Dolichos pruriens</name>
    <dbReference type="NCBI Taxonomy" id="157652"/>
    <lineage>
        <taxon>Eukaryota</taxon>
        <taxon>Viridiplantae</taxon>
        <taxon>Streptophyta</taxon>
        <taxon>Embryophyta</taxon>
        <taxon>Tracheophyta</taxon>
        <taxon>Spermatophyta</taxon>
        <taxon>Magnoliopsida</taxon>
        <taxon>eudicotyledons</taxon>
        <taxon>Gunneridae</taxon>
        <taxon>Pentapetalae</taxon>
        <taxon>rosids</taxon>
        <taxon>fabids</taxon>
        <taxon>Fabales</taxon>
        <taxon>Fabaceae</taxon>
        <taxon>Papilionoideae</taxon>
        <taxon>50 kb inversion clade</taxon>
        <taxon>NPAAA clade</taxon>
        <taxon>indigoferoid/millettioid clade</taxon>
        <taxon>Phaseoleae</taxon>
        <taxon>Mucuna</taxon>
    </lineage>
</organism>
<dbReference type="Pfam" id="PF03732">
    <property type="entry name" value="Retrotrans_gag"/>
    <property type="match status" value="1"/>
</dbReference>